<dbReference type="AlphaFoldDB" id="A0A0N9ZJ93"/>
<evidence type="ECO:0000313" key="3">
    <source>
        <dbReference type="Proteomes" id="UP000064920"/>
    </source>
</evidence>
<dbReference type="SMART" id="SM00448">
    <property type="entry name" value="REC"/>
    <property type="match status" value="1"/>
</dbReference>
<dbReference type="InterPro" id="IPR050595">
    <property type="entry name" value="Bact_response_regulator"/>
</dbReference>
<dbReference type="PROSITE" id="PS50110">
    <property type="entry name" value="RESPONSE_REGULATORY"/>
    <property type="match status" value="1"/>
</dbReference>
<accession>A0A0N9ZJ93</accession>
<dbReference type="PANTHER" id="PTHR44591:SF3">
    <property type="entry name" value="RESPONSE REGULATORY DOMAIN-CONTAINING PROTEIN"/>
    <property type="match status" value="1"/>
</dbReference>
<keyword evidence="3" id="KW-1185">Reference proteome</keyword>
<dbReference type="GO" id="GO:0000160">
    <property type="term" value="P:phosphorelay signal transduction system"/>
    <property type="evidence" value="ECO:0007669"/>
    <property type="project" value="InterPro"/>
</dbReference>
<dbReference type="InterPro" id="IPR011006">
    <property type="entry name" value="CheY-like_superfamily"/>
</dbReference>
<protein>
    <submittedName>
        <fullName evidence="2">Response regulator receiver protein in cluster with DNA polymerase III epsilon subunit</fullName>
    </submittedName>
</protein>
<dbReference type="EMBL" id="CP012023">
    <property type="protein sequence ID" value="ALI56760.1"/>
    <property type="molecule type" value="Genomic_DNA"/>
</dbReference>
<dbReference type="STRING" id="1397108.IMCC12053_2813"/>
<dbReference type="CDD" id="cd17574">
    <property type="entry name" value="REC_OmpR"/>
    <property type="match status" value="1"/>
</dbReference>
<organism evidence="2 3">
    <name type="scientific">Celeribacter marinus</name>
    <dbReference type="NCBI Taxonomy" id="1397108"/>
    <lineage>
        <taxon>Bacteria</taxon>
        <taxon>Pseudomonadati</taxon>
        <taxon>Pseudomonadota</taxon>
        <taxon>Alphaproteobacteria</taxon>
        <taxon>Rhodobacterales</taxon>
        <taxon>Roseobacteraceae</taxon>
        <taxon>Celeribacter</taxon>
    </lineage>
</organism>
<name>A0A0N9ZJ93_9RHOB</name>
<reference evidence="2 3" key="1">
    <citation type="submission" date="2015-05" db="EMBL/GenBank/DDBJ databases">
        <authorList>
            <person name="Wang D.B."/>
            <person name="Wang M."/>
        </authorList>
    </citation>
    <scope>NUCLEOTIDE SEQUENCE [LARGE SCALE GENOMIC DNA]</scope>
    <source>
        <strain evidence="2 3">IMCC 12053</strain>
    </source>
</reference>
<dbReference type="SUPFAM" id="SSF52172">
    <property type="entry name" value="CheY-like"/>
    <property type="match status" value="1"/>
</dbReference>
<dbReference type="PANTHER" id="PTHR44591">
    <property type="entry name" value="STRESS RESPONSE REGULATOR PROTEIN 1"/>
    <property type="match status" value="1"/>
</dbReference>
<dbReference type="InterPro" id="IPR001789">
    <property type="entry name" value="Sig_transdc_resp-reg_receiver"/>
</dbReference>
<dbReference type="RefSeq" id="WP_062219991.1">
    <property type="nucleotide sequence ID" value="NZ_CP012023.1"/>
</dbReference>
<dbReference type="PATRIC" id="fig|1397108.4.peg.2877"/>
<keyword evidence="1" id="KW-0597">Phosphoprotein</keyword>
<sequence length="129" mass="14039">MRGPDHILLVEDEDNIAIAVELLLVRAGYHVTRVATGCQALPNLRALIPALVILDVTLPEMSGYEICQQLRRDPDLGRTPVLIMSARTSPAEQRKAMAMGADAFLAKPFAATDLITAVHHLSKGTPHEH</sequence>
<dbReference type="Pfam" id="PF00072">
    <property type="entry name" value="Response_reg"/>
    <property type="match status" value="1"/>
</dbReference>
<proteinExistence type="predicted"/>
<evidence type="ECO:0000313" key="2">
    <source>
        <dbReference type="EMBL" id="ALI56760.1"/>
    </source>
</evidence>
<dbReference type="Gene3D" id="3.40.50.2300">
    <property type="match status" value="1"/>
</dbReference>
<dbReference type="KEGG" id="cmar:IMCC12053_2813"/>
<evidence type="ECO:0000256" key="1">
    <source>
        <dbReference type="ARBA" id="ARBA00022553"/>
    </source>
</evidence>
<gene>
    <name evidence="2" type="ORF">IMCC12053_2813</name>
</gene>
<dbReference type="OrthoDB" id="9801602at2"/>
<dbReference type="Proteomes" id="UP000064920">
    <property type="component" value="Chromosome"/>
</dbReference>